<comment type="caution">
    <text evidence="2">The sequence shown here is derived from an EMBL/GenBank/DDBJ whole genome shotgun (WGS) entry which is preliminary data.</text>
</comment>
<proteinExistence type="predicted"/>
<evidence type="ECO:0000313" key="3">
    <source>
        <dbReference type="Proteomes" id="UP001576784"/>
    </source>
</evidence>
<accession>A0ABV4XJ49</accession>
<dbReference type="Pfam" id="PF00498">
    <property type="entry name" value="FHA"/>
    <property type="match status" value="1"/>
</dbReference>
<evidence type="ECO:0000259" key="1">
    <source>
        <dbReference type="PROSITE" id="PS50006"/>
    </source>
</evidence>
<keyword evidence="3" id="KW-1185">Reference proteome</keyword>
<protein>
    <submittedName>
        <fullName evidence="2">FHA domain-containing protein</fullName>
    </submittedName>
</protein>
<gene>
    <name evidence="2" type="ORF">ACE1CI_01465</name>
</gene>
<sequence length="192" mass="21161">MLKCPVCDFDITEQEEVCPNCGNPNCGNNLKLQQITIVAPSEVAPTSTSQAVELPKEVTTSTSVLIESASKELIPTTSKAKIILKRSGNRTTQTFSIEGEKIIIGRFDPDSGPVDIDLGCLPEAEAEYISRYHAEIWQNRLGQYFIKDLDAKNGTFFRPKGQPKFQRVSGEQAINDGDEIALGNVQFEFYVG</sequence>
<organism evidence="2 3">
    <name type="scientific">Floridaenema flaviceps BLCC-F50</name>
    <dbReference type="NCBI Taxonomy" id="3153642"/>
    <lineage>
        <taxon>Bacteria</taxon>
        <taxon>Bacillati</taxon>
        <taxon>Cyanobacteriota</taxon>
        <taxon>Cyanophyceae</taxon>
        <taxon>Oscillatoriophycideae</taxon>
        <taxon>Aerosakkonematales</taxon>
        <taxon>Aerosakkonemataceae</taxon>
        <taxon>Floridanema</taxon>
        <taxon>Floridanema flaviceps</taxon>
    </lineage>
</organism>
<evidence type="ECO:0000313" key="2">
    <source>
        <dbReference type="EMBL" id="MFB2891590.1"/>
    </source>
</evidence>
<name>A0ABV4XJ49_9CYAN</name>
<dbReference type="RefSeq" id="WP_413261268.1">
    <property type="nucleotide sequence ID" value="NZ_JBHFNR010000015.1"/>
</dbReference>
<feature type="domain" description="FHA" evidence="1">
    <location>
        <begin position="102"/>
        <end position="157"/>
    </location>
</feature>
<dbReference type="PROSITE" id="PS50006">
    <property type="entry name" value="FHA_DOMAIN"/>
    <property type="match status" value="1"/>
</dbReference>
<dbReference type="Gene3D" id="2.60.200.20">
    <property type="match status" value="1"/>
</dbReference>
<reference evidence="2 3" key="1">
    <citation type="submission" date="2024-09" db="EMBL/GenBank/DDBJ databases">
        <title>Floridaenema gen nov. (Aerosakkonemataceae, Aerosakkonematales ord. nov., Cyanobacteria) from benthic tropical and subtropical fresh waters, with the description of four new species.</title>
        <authorList>
            <person name="Moretto J.A."/>
            <person name="Berthold D.E."/>
            <person name="Lefler F.W."/>
            <person name="Huang I.-S."/>
            <person name="Laughinghouse H. IV."/>
        </authorList>
    </citation>
    <scope>NUCLEOTIDE SEQUENCE [LARGE SCALE GENOMIC DNA]</scope>
    <source>
        <strain evidence="2 3">BLCC-F50</strain>
    </source>
</reference>
<dbReference type="Proteomes" id="UP001576784">
    <property type="component" value="Unassembled WGS sequence"/>
</dbReference>
<dbReference type="SUPFAM" id="SSF49879">
    <property type="entry name" value="SMAD/FHA domain"/>
    <property type="match status" value="1"/>
</dbReference>
<dbReference type="InterPro" id="IPR008984">
    <property type="entry name" value="SMAD_FHA_dom_sf"/>
</dbReference>
<dbReference type="InterPro" id="IPR000253">
    <property type="entry name" value="FHA_dom"/>
</dbReference>
<dbReference type="EMBL" id="JBHFNR010000015">
    <property type="protein sequence ID" value="MFB2891590.1"/>
    <property type="molecule type" value="Genomic_DNA"/>
</dbReference>
<dbReference type="CDD" id="cd00060">
    <property type="entry name" value="FHA"/>
    <property type="match status" value="1"/>
</dbReference>